<dbReference type="InterPro" id="IPR010330">
    <property type="entry name" value="CoiA_nuc"/>
</dbReference>
<dbReference type="Proteomes" id="UP000476934">
    <property type="component" value="Unassembled WGS sequence"/>
</dbReference>
<dbReference type="InterPro" id="IPR057252">
    <property type="entry name" value="CoiA_C"/>
</dbReference>
<organism evidence="4 6">
    <name type="scientific">Heyndrickxia ginsengihumi</name>
    <dbReference type="NCBI Taxonomy" id="363870"/>
    <lineage>
        <taxon>Bacteria</taxon>
        <taxon>Bacillati</taxon>
        <taxon>Bacillota</taxon>
        <taxon>Bacilli</taxon>
        <taxon>Bacillales</taxon>
        <taxon>Bacillaceae</taxon>
        <taxon>Heyndrickxia</taxon>
    </lineage>
</organism>
<reference evidence="5" key="2">
    <citation type="submission" date="2020-02" db="EMBL/GenBank/DDBJ databases">
        <authorList>
            <person name="Feng H."/>
        </authorList>
    </citation>
    <scope>NUCLEOTIDE SEQUENCE [LARGE SCALE GENOMIC DNA]</scope>
    <source>
        <strain evidence="5">Gsoil 114</strain>
    </source>
</reference>
<evidence type="ECO:0000313" key="7">
    <source>
        <dbReference type="Proteomes" id="UP000476934"/>
    </source>
</evidence>
<dbReference type="EMBL" id="JRUN01000030">
    <property type="protein sequence ID" value="KHD85159.1"/>
    <property type="molecule type" value="Genomic_DNA"/>
</dbReference>
<dbReference type="EMBL" id="JAAIWK010000002">
    <property type="protein sequence ID" value="NEY18824.1"/>
    <property type="molecule type" value="Genomic_DNA"/>
</dbReference>
<feature type="domain" description="Competence protein CoiA C-terminal" evidence="3">
    <location>
        <begin position="236"/>
        <end position="385"/>
    </location>
</feature>
<evidence type="ECO:0000259" key="1">
    <source>
        <dbReference type="Pfam" id="PF06054"/>
    </source>
</evidence>
<reference evidence="4 6" key="1">
    <citation type="submission" date="2014-10" db="EMBL/GenBank/DDBJ databases">
        <title>Draft genome of phytase producing Bacillus ginsengihumi strain M2.11.</title>
        <authorList>
            <person name="Toymentseva A."/>
            <person name="Boulygina E.A."/>
            <person name="Kazakov S.V."/>
            <person name="Kayumov I."/>
            <person name="Suleimanova A.D."/>
            <person name="Mardanova A.M."/>
            <person name="Maria S.N."/>
            <person name="Sergey M.Y."/>
            <person name="Sharipova M.R."/>
        </authorList>
    </citation>
    <scope>NUCLEOTIDE SEQUENCE [LARGE SCALE GENOMIC DNA]</scope>
    <source>
        <strain evidence="4 6">M2.11</strain>
    </source>
</reference>
<evidence type="ECO:0000313" key="5">
    <source>
        <dbReference type="EMBL" id="NEY18824.1"/>
    </source>
</evidence>
<evidence type="ECO:0000259" key="3">
    <source>
        <dbReference type="Pfam" id="PF25166"/>
    </source>
</evidence>
<accession>A0A0A6VF21</accession>
<name>A0A0A6VF21_9BACI</name>
<sequence>MFTAMNQDGECINLLFFHKRESLRELKEQQTFFCCHCYQPVLLKIGKYKLPHFAHVKNNDCLYTSKHESFQHLQAKKDFYEWLKRQLLEPQVETFISVIQQKADLLVKLNRQLFAIEYQCSKIPMQQIIKRTKGYLEEHIIPVWILGGLPYQKVVGEHRFQLTDFQMAFIRYDYKKGFYLFSYSPQNRQFHILTQLMPVSLTTVIANITQQPLYSITFPLLAHQLISTSMNNGFYEKWFQLRKEWIHTKLKYGKGFKDPFLREVYLHDQHPLYLPAIIGLPLKQMMICREHAIEWQFYYWIDNLRNLKNGQALTFKQIHENFRKRMEQRYLHLRHFPLIYQDVKDEMLHQYTQLLIRLGYLKEVKKRKYIMNKSIPIPKNMEEVIRMEKKLKLEFFAAKKTYE</sequence>
<dbReference type="OrthoDB" id="3784230at2"/>
<feature type="domain" description="Competence protein CoiA-like N-terminal" evidence="2">
    <location>
        <begin position="17"/>
        <end position="63"/>
    </location>
</feature>
<evidence type="ECO:0000313" key="6">
    <source>
        <dbReference type="Proteomes" id="UP000030588"/>
    </source>
</evidence>
<reference evidence="5 7" key="3">
    <citation type="submission" date="2020-03" db="EMBL/GenBank/DDBJ databases">
        <title>Bacillus aquiflavi sp. nov., isolated from yellow water of strong flavor Chinese baijiu in Yibin region of China.</title>
        <authorList>
            <person name="Xie J."/>
        </authorList>
    </citation>
    <scope>NUCLEOTIDE SEQUENCE [LARGE SCALE GENOMIC DNA]</scope>
    <source>
        <strain evidence="5 7">Gsoil 114</strain>
    </source>
</reference>
<dbReference type="Pfam" id="PF25166">
    <property type="entry name" value="CoiA_C"/>
    <property type="match status" value="1"/>
</dbReference>
<evidence type="ECO:0000259" key="2">
    <source>
        <dbReference type="Pfam" id="PF25164"/>
    </source>
</evidence>
<dbReference type="Pfam" id="PF06054">
    <property type="entry name" value="CoiA_nuc"/>
    <property type="match status" value="1"/>
</dbReference>
<keyword evidence="7" id="KW-1185">Reference proteome</keyword>
<dbReference type="STRING" id="363870.NG54_10815"/>
<proteinExistence type="predicted"/>
<dbReference type="Proteomes" id="UP000030588">
    <property type="component" value="Unassembled WGS sequence"/>
</dbReference>
<evidence type="ECO:0000313" key="4">
    <source>
        <dbReference type="EMBL" id="KHD85159.1"/>
    </source>
</evidence>
<dbReference type="AlphaFoldDB" id="A0A0A6VF21"/>
<protein>
    <submittedName>
        <fullName evidence="5">Competence protein CoiA</fullName>
    </submittedName>
</protein>
<dbReference type="InterPro" id="IPR021176">
    <property type="entry name" value="Competence-induced_CoiA"/>
</dbReference>
<dbReference type="RefSeq" id="WP_025727498.1">
    <property type="nucleotide sequence ID" value="NZ_JAAIWK010000002.1"/>
</dbReference>
<feature type="domain" description="Competence protein CoiA nuclease-like" evidence="1">
    <location>
        <begin position="68"/>
        <end position="223"/>
    </location>
</feature>
<gene>
    <name evidence="5" type="ORF">G4D61_02430</name>
    <name evidence="4" type="ORF">NG54_10815</name>
</gene>
<dbReference type="Pfam" id="PF25164">
    <property type="entry name" value="CoiA_N"/>
    <property type="match status" value="1"/>
</dbReference>
<dbReference type="InterPro" id="IPR057253">
    <property type="entry name" value="CoiA-like_N"/>
</dbReference>
<dbReference type="PIRSF" id="PIRSF007487">
    <property type="entry name" value="Competence-induced_CoiA_bac"/>
    <property type="match status" value="1"/>
</dbReference>
<comment type="caution">
    <text evidence="4">The sequence shown here is derived from an EMBL/GenBank/DDBJ whole genome shotgun (WGS) entry which is preliminary data.</text>
</comment>